<feature type="transmembrane region" description="Helical" evidence="1">
    <location>
        <begin position="45"/>
        <end position="63"/>
    </location>
</feature>
<protein>
    <submittedName>
        <fullName evidence="2">DUF1294 domain-containing protein</fullName>
    </submittedName>
</protein>
<dbReference type="RefSeq" id="WP_156413260.1">
    <property type="nucleotide sequence ID" value="NZ_JBHSQC010000008.1"/>
</dbReference>
<comment type="caution">
    <text evidence="2">The sequence shown here is derived from an EMBL/GenBank/DDBJ whole genome shotgun (WGS) entry which is preliminary data.</text>
</comment>
<keyword evidence="1" id="KW-0812">Transmembrane</keyword>
<dbReference type="Proteomes" id="UP001597285">
    <property type="component" value="Unassembled WGS sequence"/>
</dbReference>
<organism evidence="2 3">
    <name type="scientific">Carnobacterium antarcticum</name>
    <dbReference type="NCBI Taxonomy" id="2126436"/>
    <lineage>
        <taxon>Bacteria</taxon>
        <taxon>Bacillati</taxon>
        <taxon>Bacillota</taxon>
        <taxon>Bacilli</taxon>
        <taxon>Lactobacillales</taxon>
        <taxon>Carnobacteriaceae</taxon>
        <taxon>Carnobacterium</taxon>
    </lineage>
</organism>
<dbReference type="InterPro" id="IPR012156">
    <property type="entry name" value="Cold_shock_CspA"/>
</dbReference>
<evidence type="ECO:0000313" key="3">
    <source>
        <dbReference type="Proteomes" id="UP001597285"/>
    </source>
</evidence>
<dbReference type="PIRSF" id="PIRSF002599">
    <property type="entry name" value="Cold_shock_A"/>
    <property type="match status" value="1"/>
</dbReference>
<keyword evidence="1" id="KW-1133">Transmembrane helix</keyword>
<feature type="transmembrane region" description="Helical" evidence="1">
    <location>
        <begin position="6"/>
        <end position="25"/>
    </location>
</feature>
<keyword evidence="1" id="KW-0472">Membrane</keyword>
<reference evidence="3" key="1">
    <citation type="journal article" date="2019" name="Int. J. Syst. Evol. Microbiol.">
        <title>The Global Catalogue of Microorganisms (GCM) 10K type strain sequencing project: providing services to taxonomists for standard genome sequencing and annotation.</title>
        <authorList>
            <consortium name="The Broad Institute Genomics Platform"/>
            <consortium name="The Broad Institute Genome Sequencing Center for Infectious Disease"/>
            <person name="Wu L."/>
            <person name="Ma J."/>
        </authorList>
    </citation>
    <scope>NUCLEOTIDE SEQUENCE [LARGE SCALE GENOMIC DNA]</scope>
    <source>
        <strain evidence="3">KCTC 42143</strain>
    </source>
</reference>
<evidence type="ECO:0000256" key="1">
    <source>
        <dbReference type="SAM" id="Phobius"/>
    </source>
</evidence>
<feature type="transmembrane region" description="Helical" evidence="1">
    <location>
        <begin position="75"/>
        <end position="91"/>
    </location>
</feature>
<sequence>MLQTMLDPFYGIGYAVILNSWLFLLMGWDKRKAQKHQWRIPEKRLLLLGLFGGGLGGLLGMQLFRHKTREPKFKIIYSLGCFLMIFVLIYFF</sequence>
<dbReference type="EMBL" id="JBHUFF010000020">
    <property type="protein sequence ID" value="MFD1800428.1"/>
    <property type="molecule type" value="Genomic_DNA"/>
</dbReference>
<proteinExistence type="predicted"/>
<gene>
    <name evidence="2" type="ORF">ACFSBK_11270</name>
</gene>
<accession>A0ABW4NQN4</accession>
<name>A0ABW4NQN4_9LACT</name>
<dbReference type="Pfam" id="PF06961">
    <property type="entry name" value="DUF1294"/>
    <property type="match status" value="1"/>
</dbReference>
<evidence type="ECO:0000313" key="2">
    <source>
        <dbReference type="EMBL" id="MFD1800428.1"/>
    </source>
</evidence>
<dbReference type="InterPro" id="IPR010718">
    <property type="entry name" value="DUF1294"/>
</dbReference>
<keyword evidence="3" id="KW-1185">Reference proteome</keyword>